<dbReference type="SUPFAM" id="SSF55961">
    <property type="entry name" value="Bet v1-like"/>
    <property type="match status" value="1"/>
</dbReference>
<name>A0A1J5R5K2_9ZZZZ</name>
<dbReference type="EMBL" id="MLJW01000282">
    <property type="protein sequence ID" value="OIQ90714.1"/>
    <property type="molecule type" value="Genomic_DNA"/>
</dbReference>
<proteinExistence type="inferred from homology"/>
<evidence type="ECO:0000259" key="3">
    <source>
        <dbReference type="Pfam" id="PF08327"/>
    </source>
</evidence>
<gene>
    <name evidence="4" type="ORF">GALL_273780</name>
</gene>
<dbReference type="InterPro" id="IPR013538">
    <property type="entry name" value="ASHA1/2-like_C"/>
</dbReference>
<reference evidence="4" key="1">
    <citation type="submission" date="2016-10" db="EMBL/GenBank/DDBJ databases">
        <title>Sequence of Gallionella enrichment culture.</title>
        <authorList>
            <person name="Poehlein A."/>
            <person name="Muehling M."/>
            <person name="Daniel R."/>
        </authorList>
    </citation>
    <scope>NUCLEOTIDE SEQUENCE</scope>
</reference>
<evidence type="ECO:0000256" key="2">
    <source>
        <dbReference type="SAM" id="MobiDB-lite"/>
    </source>
</evidence>
<dbReference type="AlphaFoldDB" id="A0A1J5R5K2"/>
<evidence type="ECO:0000256" key="1">
    <source>
        <dbReference type="ARBA" id="ARBA00006817"/>
    </source>
</evidence>
<dbReference type="Pfam" id="PF08327">
    <property type="entry name" value="AHSA1"/>
    <property type="match status" value="1"/>
</dbReference>
<feature type="region of interest" description="Disordered" evidence="2">
    <location>
        <begin position="1"/>
        <end position="22"/>
    </location>
</feature>
<dbReference type="Gene3D" id="3.30.530.20">
    <property type="match status" value="1"/>
</dbReference>
<sequence length="170" mass="18424">MTPQVSKQTHHATGAPPVDDPTVVRTRVEVSAPPERAFAVFTAGIDTWWNRSHHLLDGELKEVGVDPFVGGRMWEENDVGETCTWGRVLTWDPPREFAFSWLIGPDWAVPGPEAAGSRVTVTFTPSPTGTIITLVHDLIEAHGLGWEAVRDGVGSDGGWPGLVRLLAAVL</sequence>
<protein>
    <recommendedName>
        <fullName evidence="3">Activator of Hsp90 ATPase homologue 1/2-like C-terminal domain-containing protein</fullName>
    </recommendedName>
</protein>
<dbReference type="InterPro" id="IPR023393">
    <property type="entry name" value="START-like_dom_sf"/>
</dbReference>
<organism evidence="4">
    <name type="scientific">mine drainage metagenome</name>
    <dbReference type="NCBI Taxonomy" id="410659"/>
    <lineage>
        <taxon>unclassified sequences</taxon>
        <taxon>metagenomes</taxon>
        <taxon>ecological metagenomes</taxon>
    </lineage>
</organism>
<evidence type="ECO:0000313" key="4">
    <source>
        <dbReference type="EMBL" id="OIQ90714.1"/>
    </source>
</evidence>
<feature type="domain" description="Activator of Hsp90 ATPase homologue 1/2-like C-terminal" evidence="3">
    <location>
        <begin position="32"/>
        <end position="169"/>
    </location>
</feature>
<comment type="similarity">
    <text evidence="1">Belongs to the AHA1 family.</text>
</comment>
<comment type="caution">
    <text evidence="4">The sequence shown here is derived from an EMBL/GenBank/DDBJ whole genome shotgun (WGS) entry which is preliminary data.</text>
</comment>
<accession>A0A1J5R5K2</accession>